<proteinExistence type="predicted"/>
<protein>
    <recommendedName>
        <fullName evidence="1">Trk system potassium uptake protein TrkA</fullName>
    </recommendedName>
</protein>
<dbReference type="NCBIfam" id="NF007033">
    <property type="entry name" value="PRK09496.1-5"/>
    <property type="match status" value="1"/>
</dbReference>
<dbReference type="OrthoDB" id="9775180at2"/>
<evidence type="ECO:0000259" key="8">
    <source>
        <dbReference type="PROSITE" id="PS51202"/>
    </source>
</evidence>
<dbReference type="Gene3D" id="3.30.70.1450">
    <property type="entry name" value="Regulator of K+ conductance, C-terminal domain"/>
    <property type="match status" value="2"/>
</dbReference>
<dbReference type="PRINTS" id="PR00335">
    <property type="entry name" value="KUPTAKETRKA"/>
</dbReference>
<evidence type="ECO:0000313" key="9">
    <source>
        <dbReference type="EMBL" id="SFH64604.1"/>
    </source>
</evidence>
<dbReference type="RefSeq" id="WP_092091829.1">
    <property type="nucleotide sequence ID" value="NZ_FOQE01000008.1"/>
</dbReference>
<evidence type="ECO:0000256" key="1">
    <source>
        <dbReference type="ARBA" id="ARBA00017378"/>
    </source>
</evidence>
<keyword evidence="3" id="KW-0633">Potassium transport</keyword>
<dbReference type="InterPro" id="IPR006037">
    <property type="entry name" value="RCK_C"/>
</dbReference>
<evidence type="ECO:0000256" key="5">
    <source>
        <dbReference type="ARBA" id="ARBA00023027"/>
    </source>
</evidence>
<evidence type="ECO:0000313" key="10">
    <source>
        <dbReference type="Proteomes" id="UP000198668"/>
    </source>
</evidence>
<evidence type="ECO:0000256" key="3">
    <source>
        <dbReference type="ARBA" id="ARBA00022538"/>
    </source>
</evidence>
<dbReference type="InterPro" id="IPR036721">
    <property type="entry name" value="RCK_C_sf"/>
</dbReference>
<reference evidence="9 10" key="1">
    <citation type="submission" date="2016-10" db="EMBL/GenBank/DDBJ databases">
        <authorList>
            <person name="de Groot N.N."/>
        </authorList>
    </citation>
    <scope>NUCLEOTIDE SEQUENCE [LARGE SCALE GENOMIC DNA]</scope>
    <source>
        <strain evidence="9 10">DSM 27630</strain>
    </source>
</reference>
<dbReference type="GO" id="GO:0005886">
    <property type="term" value="C:plasma membrane"/>
    <property type="evidence" value="ECO:0007669"/>
    <property type="project" value="InterPro"/>
</dbReference>
<dbReference type="PROSITE" id="PS51202">
    <property type="entry name" value="RCK_C"/>
    <property type="match status" value="2"/>
</dbReference>
<dbReference type="Pfam" id="PF02080">
    <property type="entry name" value="TrkA_C"/>
    <property type="match status" value="2"/>
</dbReference>
<dbReference type="EMBL" id="FOQE01000008">
    <property type="protein sequence ID" value="SFH64604.1"/>
    <property type="molecule type" value="Genomic_DNA"/>
</dbReference>
<name>A0A1I3BQK3_9LACT</name>
<feature type="domain" description="RCK C-terminal" evidence="8">
    <location>
        <begin position="370"/>
        <end position="450"/>
    </location>
</feature>
<gene>
    <name evidence="9" type="ORF">SAMN04489868_10889</name>
</gene>
<evidence type="ECO:0000256" key="6">
    <source>
        <dbReference type="ARBA" id="ARBA00023065"/>
    </source>
</evidence>
<keyword evidence="6" id="KW-0406">Ion transport</keyword>
<dbReference type="AlphaFoldDB" id="A0A1I3BQK3"/>
<evidence type="ECO:0000256" key="2">
    <source>
        <dbReference type="ARBA" id="ARBA00022448"/>
    </source>
</evidence>
<dbReference type="SUPFAM" id="SSF116726">
    <property type="entry name" value="TrkA C-terminal domain-like"/>
    <property type="match status" value="2"/>
</dbReference>
<dbReference type="GO" id="GO:0015079">
    <property type="term" value="F:potassium ion transmembrane transporter activity"/>
    <property type="evidence" value="ECO:0007669"/>
    <property type="project" value="InterPro"/>
</dbReference>
<accession>A0A1I3BQK3</accession>
<keyword evidence="10" id="KW-1185">Reference proteome</keyword>
<dbReference type="InterPro" id="IPR050721">
    <property type="entry name" value="Trk_Ktr_HKT_K-transport"/>
</dbReference>
<dbReference type="PANTHER" id="PTHR43833">
    <property type="entry name" value="POTASSIUM CHANNEL PROTEIN 2-RELATED-RELATED"/>
    <property type="match status" value="1"/>
</dbReference>
<dbReference type="Proteomes" id="UP000198668">
    <property type="component" value="Unassembled WGS sequence"/>
</dbReference>
<dbReference type="InterPro" id="IPR006036">
    <property type="entry name" value="K_uptake_TrkA"/>
</dbReference>
<sequence>MKIVIAGGGKVGSVLCSELSFEGNDIILIEKDAKKMDALISKNDIAGIVGNGASYDVQMEANVEDCDIFIAVTPQDEVNIMAAILAKKLGAHFTIARVRNPEYSKHIDFVRESLGISLMINPELESARNIASIIKFPTVLSLQSFANNRVNLVELEISKNSPLNGLSLNDFRHTYGDILVSIIQRGDETLIPSGENTLRTGDHVYVIGTRKDISRFYKKVGSEKSKIHSVLIVGGGRITYYLIHLLKGYKMNIKVIERDLAAAQTLSETFPEIEVIHGDGTDQEFLEEEGIEDYDAFVSLTGVDEENIITSLFASQKEISKIITKVNRTLLLKIFGTLGMEAIITPKRVIANTIIRFVRSLTNTVVSNVEALYRLADNQAEAIQFKVKIGSRVIGTPLEELRTKPNLLIGYIIRGPRLILPGGQDEIRAGDQVIVITKEKKFDDIDDILM</sequence>
<evidence type="ECO:0000259" key="7">
    <source>
        <dbReference type="PROSITE" id="PS51201"/>
    </source>
</evidence>
<keyword evidence="5" id="KW-0520">NAD</keyword>
<dbReference type="PROSITE" id="PS51201">
    <property type="entry name" value="RCK_N"/>
    <property type="match status" value="2"/>
</dbReference>
<dbReference type="NCBIfam" id="NF007039">
    <property type="entry name" value="PRK09496.3-2"/>
    <property type="match status" value="1"/>
</dbReference>
<feature type="domain" description="RCK N-terminal" evidence="7">
    <location>
        <begin position="1"/>
        <end position="118"/>
    </location>
</feature>
<dbReference type="Gene3D" id="3.40.50.720">
    <property type="entry name" value="NAD(P)-binding Rossmann-like Domain"/>
    <property type="match status" value="2"/>
</dbReference>
<feature type="domain" description="RCK C-terminal" evidence="8">
    <location>
        <begin position="140"/>
        <end position="222"/>
    </location>
</feature>
<keyword evidence="2" id="KW-0813">Transport</keyword>
<dbReference type="InterPro" id="IPR003148">
    <property type="entry name" value="RCK_N"/>
</dbReference>
<dbReference type="PANTHER" id="PTHR43833:SF5">
    <property type="entry name" value="TRK SYSTEM POTASSIUM UPTAKE PROTEIN TRKA"/>
    <property type="match status" value="1"/>
</dbReference>
<organism evidence="9 10">
    <name type="scientific">Pisciglobus halotolerans</name>
    <dbReference type="NCBI Taxonomy" id="745365"/>
    <lineage>
        <taxon>Bacteria</taxon>
        <taxon>Bacillati</taxon>
        <taxon>Bacillota</taxon>
        <taxon>Bacilli</taxon>
        <taxon>Lactobacillales</taxon>
        <taxon>Carnobacteriaceae</taxon>
    </lineage>
</organism>
<dbReference type="Pfam" id="PF02254">
    <property type="entry name" value="TrkA_N"/>
    <property type="match status" value="2"/>
</dbReference>
<dbReference type="SUPFAM" id="SSF51735">
    <property type="entry name" value="NAD(P)-binding Rossmann-fold domains"/>
    <property type="match status" value="2"/>
</dbReference>
<feature type="domain" description="RCK N-terminal" evidence="7">
    <location>
        <begin position="227"/>
        <end position="344"/>
    </location>
</feature>
<dbReference type="NCBIfam" id="NF007031">
    <property type="entry name" value="PRK09496.1-2"/>
    <property type="match status" value="1"/>
</dbReference>
<evidence type="ECO:0000256" key="4">
    <source>
        <dbReference type="ARBA" id="ARBA00022958"/>
    </source>
</evidence>
<keyword evidence="4" id="KW-0630">Potassium</keyword>
<dbReference type="InterPro" id="IPR036291">
    <property type="entry name" value="NAD(P)-bd_dom_sf"/>
</dbReference>